<dbReference type="AlphaFoldDB" id="A0A1D6KWC3"/>
<protein>
    <submittedName>
        <fullName evidence="1">Uncharacterized protein</fullName>
    </submittedName>
</protein>
<organism evidence="1">
    <name type="scientific">Zea mays</name>
    <name type="common">Maize</name>
    <dbReference type="NCBI Taxonomy" id="4577"/>
    <lineage>
        <taxon>Eukaryota</taxon>
        <taxon>Viridiplantae</taxon>
        <taxon>Streptophyta</taxon>
        <taxon>Embryophyta</taxon>
        <taxon>Tracheophyta</taxon>
        <taxon>Spermatophyta</taxon>
        <taxon>Magnoliopsida</taxon>
        <taxon>Liliopsida</taxon>
        <taxon>Poales</taxon>
        <taxon>Poaceae</taxon>
        <taxon>PACMAD clade</taxon>
        <taxon>Panicoideae</taxon>
        <taxon>Andropogonodae</taxon>
        <taxon>Andropogoneae</taxon>
        <taxon>Tripsacinae</taxon>
        <taxon>Zea</taxon>
    </lineage>
</organism>
<proteinExistence type="predicted"/>
<gene>
    <name evidence="1" type="ORF">ZEAMMB73_Zm00001d033107</name>
</gene>
<evidence type="ECO:0000313" key="1">
    <source>
        <dbReference type="EMBL" id="ONM06764.1"/>
    </source>
</evidence>
<accession>A0A1D6KWC3</accession>
<name>A0A1D6KWC3_MAIZE</name>
<dbReference type="EMBL" id="CM007647">
    <property type="protein sequence ID" value="ONM06764.1"/>
    <property type="molecule type" value="Genomic_DNA"/>
</dbReference>
<reference evidence="1" key="1">
    <citation type="submission" date="2015-12" db="EMBL/GenBank/DDBJ databases">
        <title>Update maize B73 reference genome by single molecule sequencing technologies.</title>
        <authorList>
            <consortium name="Maize Genome Sequencing Project"/>
            <person name="Ware D."/>
        </authorList>
    </citation>
    <scope>NUCLEOTIDE SEQUENCE [LARGE SCALE GENOMIC DNA]</scope>
    <source>
        <tissue evidence="1">Seedling</tissue>
    </source>
</reference>
<sequence>MVIRISKIKNCHKGADEFFDDICNFNYMNYKKVQIE</sequence>